<dbReference type="InterPro" id="IPR013057">
    <property type="entry name" value="AA_transpt_TM"/>
</dbReference>
<accession>A0A0A0LEV6</accession>
<evidence type="ECO:0000256" key="5">
    <source>
        <dbReference type="ARBA" id="ARBA00022989"/>
    </source>
</evidence>
<evidence type="ECO:0000259" key="9">
    <source>
        <dbReference type="Pfam" id="PF01490"/>
    </source>
</evidence>
<feature type="transmembrane region" description="Helical" evidence="8">
    <location>
        <begin position="309"/>
        <end position="331"/>
    </location>
</feature>
<dbReference type="GO" id="GO:0016020">
    <property type="term" value="C:membrane"/>
    <property type="evidence" value="ECO:0000318"/>
    <property type="project" value="GO_Central"/>
</dbReference>
<protein>
    <recommendedName>
        <fullName evidence="9">Amino acid transporter transmembrane domain-containing protein</fullName>
    </recommendedName>
</protein>
<organism evidence="10 11">
    <name type="scientific">Cucumis sativus</name>
    <name type="common">Cucumber</name>
    <dbReference type="NCBI Taxonomy" id="3659"/>
    <lineage>
        <taxon>Eukaryota</taxon>
        <taxon>Viridiplantae</taxon>
        <taxon>Streptophyta</taxon>
        <taxon>Embryophyta</taxon>
        <taxon>Tracheophyta</taxon>
        <taxon>Spermatophyta</taxon>
        <taxon>Magnoliopsida</taxon>
        <taxon>eudicotyledons</taxon>
        <taxon>Gunneridae</taxon>
        <taxon>Pentapetalae</taxon>
        <taxon>rosids</taxon>
        <taxon>fabids</taxon>
        <taxon>Cucurbitales</taxon>
        <taxon>Cucurbitaceae</taxon>
        <taxon>Benincaseae</taxon>
        <taxon>Cucumis</taxon>
    </lineage>
</organism>
<proteinExistence type="predicted"/>
<dbReference type="GO" id="GO:0015171">
    <property type="term" value="F:amino acid transmembrane transporter activity"/>
    <property type="evidence" value="ECO:0000318"/>
    <property type="project" value="GO_Central"/>
</dbReference>
<comment type="subcellular location">
    <subcellularLocation>
        <location evidence="1">Membrane</location>
        <topology evidence="1">Multi-pass membrane protein</topology>
    </subcellularLocation>
</comment>
<dbReference type="PANTHER" id="PTHR22950">
    <property type="entry name" value="AMINO ACID TRANSPORTER"/>
    <property type="match status" value="1"/>
</dbReference>
<dbReference type="EMBL" id="CM002924">
    <property type="protein sequence ID" value="KGN59444.1"/>
    <property type="molecule type" value="Genomic_DNA"/>
</dbReference>
<keyword evidence="11" id="KW-1185">Reference proteome</keyword>
<dbReference type="Pfam" id="PF01490">
    <property type="entry name" value="Aa_trans"/>
    <property type="match status" value="1"/>
</dbReference>
<evidence type="ECO:0000256" key="3">
    <source>
        <dbReference type="ARBA" id="ARBA00022692"/>
    </source>
</evidence>
<dbReference type="GO" id="GO:0003333">
    <property type="term" value="P:amino acid transmembrane transport"/>
    <property type="evidence" value="ECO:0000318"/>
    <property type="project" value="GO_Central"/>
</dbReference>
<evidence type="ECO:0000313" key="11">
    <source>
        <dbReference type="Proteomes" id="UP000029981"/>
    </source>
</evidence>
<name>A0A0A0LEV6_CUCSA</name>
<feature type="transmembrane region" description="Helical" evidence="8">
    <location>
        <begin position="351"/>
        <end position="373"/>
    </location>
</feature>
<dbReference type="AlphaFoldDB" id="A0A0A0LEV6"/>
<feature type="transmembrane region" description="Helical" evidence="8">
    <location>
        <begin position="190"/>
        <end position="212"/>
    </location>
</feature>
<reference evidence="10 11" key="1">
    <citation type="journal article" date="2009" name="Nat. Genet.">
        <title>The genome of the cucumber, Cucumis sativus L.</title>
        <authorList>
            <person name="Huang S."/>
            <person name="Li R."/>
            <person name="Zhang Z."/>
            <person name="Li L."/>
            <person name="Gu X."/>
            <person name="Fan W."/>
            <person name="Lucas W.J."/>
            <person name="Wang X."/>
            <person name="Xie B."/>
            <person name="Ni P."/>
            <person name="Ren Y."/>
            <person name="Zhu H."/>
            <person name="Li J."/>
            <person name="Lin K."/>
            <person name="Jin W."/>
            <person name="Fei Z."/>
            <person name="Li G."/>
            <person name="Staub J."/>
            <person name="Kilian A."/>
            <person name="van der Vossen E.A."/>
            <person name="Wu Y."/>
            <person name="Guo J."/>
            <person name="He J."/>
            <person name="Jia Z."/>
            <person name="Ren Y."/>
            <person name="Tian G."/>
            <person name="Lu Y."/>
            <person name="Ruan J."/>
            <person name="Qian W."/>
            <person name="Wang M."/>
            <person name="Huang Q."/>
            <person name="Li B."/>
            <person name="Xuan Z."/>
            <person name="Cao J."/>
            <person name="Asan"/>
            <person name="Wu Z."/>
            <person name="Zhang J."/>
            <person name="Cai Q."/>
            <person name="Bai Y."/>
            <person name="Zhao B."/>
            <person name="Han Y."/>
            <person name="Li Y."/>
            <person name="Li X."/>
            <person name="Wang S."/>
            <person name="Shi Q."/>
            <person name="Liu S."/>
            <person name="Cho W.K."/>
            <person name="Kim J.Y."/>
            <person name="Xu Y."/>
            <person name="Heller-Uszynska K."/>
            <person name="Miao H."/>
            <person name="Cheng Z."/>
            <person name="Zhang S."/>
            <person name="Wu J."/>
            <person name="Yang Y."/>
            <person name="Kang H."/>
            <person name="Li M."/>
            <person name="Liang H."/>
            <person name="Ren X."/>
            <person name="Shi Z."/>
            <person name="Wen M."/>
            <person name="Jian M."/>
            <person name="Yang H."/>
            <person name="Zhang G."/>
            <person name="Yang Z."/>
            <person name="Chen R."/>
            <person name="Liu S."/>
            <person name="Li J."/>
            <person name="Ma L."/>
            <person name="Liu H."/>
            <person name="Zhou Y."/>
            <person name="Zhao J."/>
            <person name="Fang X."/>
            <person name="Li G."/>
            <person name="Fang L."/>
            <person name="Li Y."/>
            <person name="Liu D."/>
            <person name="Zheng H."/>
            <person name="Zhang Y."/>
            <person name="Qin N."/>
            <person name="Li Z."/>
            <person name="Yang G."/>
            <person name="Yang S."/>
            <person name="Bolund L."/>
            <person name="Kristiansen K."/>
            <person name="Zheng H."/>
            <person name="Li S."/>
            <person name="Zhang X."/>
            <person name="Yang H."/>
            <person name="Wang J."/>
            <person name="Sun R."/>
            <person name="Zhang B."/>
            <person name="Jiang S."/>
            <person name="Wang J."/>
            <person name="Du Y."/>
            <person name="Li S."/>
        </authorList>
    </citation>
    <scope>NUCLEOTIDE SEQUENCE [LARGE SCALE GENOMIC DNA]</scope>
    <source>
        <strain evidence="11">cv. 9930</strain>
    </source>
</reference>
<evidence type="ECO:0000256" key="6">
    <source>
        <dbReference type="ARBA" id="ARBA00023136"/>
    </source>
</evidence>
<dbReference type="GO" id="GO:0031090">
    <property type="term" value="C:organelle membrane"/>
    <property type="evidence" value="ECO:0007669"/>
    <property type="project" value="UniProtKB-ARBA"/>
</dbReference>
<feature type="transmembrane region" description="Helical" evidence="8">
    <location>
        <begin position="385"/>
        <end position="408"/>
    </location>
</feature>
<sequence length="515" mass="56958">MAEKKNNQDSELFLDQPRYNNDGQDEDEDDDIEMNNNGLLESRSVSSCGSFSDGDDDSTTTVAAINKCVRRGCKSTSTSQQWPQSFREASDSYAITTSPTFGILRIPNIIKSSFQNGIVESDDMDVEVDAKAPLLNSYYGHEGHNLEYKISSSQPLSTPHGCTFSQTIFNGMNFMAGVGLLSTPYTVKEAGWGSLGVLLVFAIVCFFTAMLMKYCFEKTTSQFNIITFPDLGEAAFGTFGRLFVSVLLYMELYCCCVEFIILEEDNLSSLFPDTWLNFVGIHLDSIYLFGIITALLVLPTVWLRDLRWISYLSAGGVLATTVVILTIAYLGTVGGIGFHEAEAAELVNWNGIPFAIGAYGFCFSGHTLFPNLYHSMADKTKFTKALLICFVFCVLIYGGVAIMGFLMFGQSILSQITLNMPQHALASNVAKWTTNCTCYLFPLCCSTSPVLWSCDGFNWLPSLHTHCNNNTSLLFFENHGEGSFQNTDNFMQGGNRVGHHSSNPWNILFVFTISS</sequence>
<evidence type="ECO:0000256" key="4">
    <source>
        <dbReference type="ARBA" id="ARBA00022970"/>
    </source>
</evidence>
<reference evidence="10 11" key="4">
    <citation type="journal article" date="2011" name="BMC Genomics">
        <title>RNA-Seq improves annotation of protein-coding genes in the cucumber genome.</title>
        <authorList>
            <person name="Li Z."/>
            <person name="Zhang Z."/>
            <person name="Yan P."/>
            <person name="Huang S."/>
            <person name="Fei Z."/>
            <person name="Lin K."/>
        </authorList>
    </citation>
    <scope>NUCLEOTIDE SEQUENCE [LARGE SCALE GENOMIC DNA]</scope>
    <source>
        <strain evidence="11">cv. 9930</strain>
    </source>
</reference>
<keyword evidence="6 8" id="KW-0472">Membrane</keyword>
<keyword evidence="3 8" id="KW-0812">Transmembrane</keyword>
<evidence type="ECO:0000256" key="1">
    <source>
        <dbReference type="ARBA" id="ARBA00004141"/>
    </source>
</evidence>
<evidence type="ECO:0000313" key="10">
    <source>
        <dbReference type="EMBL" id="KGN59444.1"/>
    </source>
</evidence>
<gene>
    <name evidence="10" type="ORF">Csa_3G820500</name>
</gene>
<feature type="domain" description="Amino acid transporter transmembrane" evidence="9">
    <location>
        <begin position="162"/>
        <end position="428"/>
    </location>
</feature>
<feature type="region of interest" description="Disordered" evidence="7">
    <location>
        <begin position="1"/>
        <end position="38"/>
    </location>
</feature>
<keyword evidence="2" id="KW-0813">Transport</keyword>
<evidence type="ECO:0000256" key="7">
    <source>
        <dbReference type="SAM" id="MobiDB-lite"/>
    </source>
</evidence>
<feature type="compositionally biased region" description="Acidic residues" evidence="7">
    <location>
        <begin position="23"/>
        <end position="33"/>
    </location>
</feature>
<keyword evidence="5 8" id="KW-1133">Transmembrane helix</keyword>
<reference evidence="10 11" key="3">
    <citation type="journal article" date="2010" name="BMC Genomics">
        <title>Transcriptome sequencing and comparative analysis of cucumber flowers with different sex types.</title>
        <authorList>
            <person name="Guo S."/>
            <person name="Zheng Y."/>
            <person name="Joung J.G."/>
            <person name="Liu S."/>
            <person name="Zhang Z."/>
            <person name="Crasta O.R."/>
            <person name="Sobral B.W."/>
            <person name="Xu Y."/>
            <person name="Huang S."/>
            <person name="Fei Z."/>
        </authorList>
    </citation>
    <scope>NUCLEOTIDE SEQUENCE [LARGE SCALE GENOMIC DNA]</scope>
    <source>
        <strain evidence="11">cv. 9930</strain>
    </source>
</reference>
<dbReference type="PANTHER" id="PTHR22950:SF701">
    <property type="entry name" value="AMINO ACID TRANSPORTER AVT1A-LIKE"/>
    <property type="match status" value="1"/>
</dbReference>
<dbReference type="Proteomes" id="UP000029981">
    <property type="component" value="Chromosome 3"/>
</dbReference>
<dbReference type="eggNOG" id="KOG1303">
    <property type="taxonomic scope" value="Eukaryota"/>
</dbReference>
<evidence type="ECO:0000256" key="2">
    <source>
        <dbReference type="ARBA" id="ARBA00022448"/>
    </source>
</evidence>
<dbReference type="OMA" id="CFLRING"/>
<dbReference type="Gramene" id="KGN59444">
    <property type="protein sequence ID" value="KGN59444"/>
    <property type="gene ID" value="Csa_3G820500"/>
</dbReference>
<keyword evidence="4" id="KW-0029">Amino-acid transport</keyword>
<evidence type="ECO:0000256" key="8">
    <source>
        <dbReference type="SAM" id="Phobius"/>
    </source>
</evidence>
<reference evidence="10 11" key="2">
    <citation type="journal article" date="2009" name="PLoS ONE">
        <title>An integrated genetic and cytogenetic map of the cucumber genome.</title>
        <authorList>
            <person name="Ren Y."/>
            <person name="Zhang Z."/>
            <person name="Liu J."/>
            <person name="Staub J.E."/>
            <person name="Han Y."/>
            <person name="Cheng Z."/>
            <person name="Li X."/>
            <person name="Lu J."/>
            <person name="Miao H."/>
            <person name="Kang H."/>
            <person name="Xie B."/>
            <person name="Gu X."/>
            <person name="Wang X."/>
            <person name="Du Y."/>
            <person name="Jin W."/>
            <person name="Huang S."/>
        </authorList>
    </citation>
    <scope>NUCLEOTIDE SEQUENCE [LARGE SCALE GENOMIC DNA]</scope>
    <source>
        <strain evidence="11">cv. 9930</strain>
    </source>
</reference>
<feature type="transmembrane region" description="Helical" evidence="8">
    <location>
        <begin position="274"/>
        <end position="297"/>
    </location>
</feature>